<dbReference type="Proteomes" id="UP001152622">
    <property type="component" value="Chromosome 2"/>
</dbReference>
<protein>
    <submittedName>
        <fullName evidence="1">Uncharacterized protein</fullName>
    </submittedName>
</protein>
<dbReference type="AlphaFoldDB" id="A0A9Q1G2V2"/>
<comment type="caution">
    <text evidence="1">The sequence shown here is derived from an EMBL/GenBank/DDBJ whole genome shotgun (WGS) entry which is preliminary data.</text>
</comment>
<reference evidence="1" key="1">
    <citation type="journal article" date="2023" name="Science">
        <title>Genome structures resolve the early diversification of teleost fishes.</title>
        <authorList>
            <person name="Parey E."/>
            <person name="Louis A."/>
            <person name="Montfort J."/>
            <person name="Bouchez O."/>
            <person name="Roques C."/>
            <person name="Iampietro C."/>
            <person name="Lluch J."/>
            <person name="Castinel A."/>
            <person name="Donnadieu C."/>
            <person name="Desvignes T."/>
            <person name="Floi Bucao C."/>
            <person name="Jouanno E."/>
            <person name="Wen M."/>
            <person name="Mejri S."/>
            <person name="Dirks R."/>
            <person name="Jansen H."/>
            <person name="Henkel C."/>
            <person name="Chen W.J."/>
            <person name="Zahm M."/>
            <person name="Cabau C."/>
            <person name="Klopp C."/>
            <person name="Thompson A.W."/>
            <person name="Robinson-Rechavi M."/>
            <person name="Braasch I."/>
            <person name="Lecointre G."/>
            <person name="Bobe J."/>
            <person name="Postlethwait J.H."/>
            <person name="Berthelot C."/>
            <person name="Roest Crollius H."/>
            <person name="Guiguen Y."/>
        </authorList>
    </citation>
    <scope>NUCLEOTIDE SEQUENCE</scope>
    <source>
        <strain evidence="1">WJC10195</strain>
    </source>
</reference>
<accession>A0A9Q1G2V2</accession>
<proteinExistence type="predicted"/>
<evidence type="ECO:0000313" key="1">
    <source>
        <dbReference type="EMBL" id="KAJ8373932.1"/>
    </source>
</evidence>
<organism evidence="1 2">
    <name type="scientific">Synaphobranchus kaupii</name>
    <name type="common">Kaup's arrowtooth eel</name>
    <dbReference type="NCBI Taxonomy" id="118154"/>
    <lineage>
        <taxon>Eukaryota</taxon>
        <taxon>Metazoa</taxon>
        <taxon>Chordata</taxon>
        <taxon>Craniata</taxon>
        <taxon>Vertebrata</taxon>
        <taxon>Euteleostomi</taxon>
        <taxon>Actinopterygii</taxon>
        <taxon>Neopterygii</taxon>
        <taxon>Teleostei</taxon>
        <taxon>Anguilliformes</taxon>
        <taxon>Synaphobranchidae</taxon>
        <taxon>Synaphobranchus</taxon>
    </lineage>
</organism>
<sequence length="68" mass="7418">MLGVLSAAYDDADCKKAGEATPQLLWAGSKRTIGKESGLVWRVKSRCEQQRWQGPLLQPVLCGPNNCS</sequence>
<keyword evidence="2" id="KW-1185">Reference proteome</keyword>
<name>A0A9Q1G2V2_SYNKA</name>
<dbReference type="EMBL" id="JAINUF010000002">
    <property type="protein sequence ID" value="KAJ8373932.1"/>
    <property type="molecule type" value="Genomic_DNA"/>
</dbReference>
<evidence type="ECO:0000313" key="2">
    <source>
        <dbReference type="Proteomes" id="UP001152622"/>
    </source>
</evidence>
<gene>
    <name evidence="1" type="ORF">SKAU_G00045120</name>
</gene>